<evidence type="ECO:0000313" key="2">
    <source>
        <dbReference type="Proteomes" id="UP000199256"/>
    </source>
</evidence>
<protein>
    <submittedName>
        <fullName evidence="1">Uncharacterized protein</fullName>
    </submittedName>
</protein>
<gene>
    <name evidence="1" type="ORF">SAMN05444515_10795</name>
</gene>
<sequence>MPWAWGMATADLWERPLAAKGARQAAAVASVRRQAGSHRRAKAFQAPGLGGSAPDLWERPLAAKGVGTDCLGLPVSS</sequence>
<evidence type="ECO:0000313" key="1">
    <source>
        <dbReference type="EMBL" id="SEK96723.1"/>
    </source>
</evidence>
<keyword evidence="2" id="KW-1185">Reference proteome</keyword>
<name>A0A1H7LCR1_9GAMM</name>
<dbReference type="Proteomes" id="UP000199256">
    <property type="component" value="Unassembled WGS sequence"/>
</dbReference>
<organism evidence="1 2">
    <name type="scientific">Ectothiorhodospira marina</name>
    <dbReference type="NCBI Taxonomy" id="1396821"/>
    <lineage>
        <taxon>Bacteria</taxon>
        <taxon>Pseudomonadati</taxon>
        <taxon>Pseudomonadota</taxon>
        <taxon>Gammaproteobacteria</taxon>
        <taxon>Chromatiales</taxon>
        <taxon>Ectothiorhodospiraceae</taxon>
        <taxon>Ectothiorhodospira</taxon>
    </lineage>
</organism>
<dbReference type="AlphaFoldDB" id="A0A1H7LCR1"/>
<dbReference type="EMBL" id="FOAA01000007">
    <property type="protein sequence ID" value="SEK96723.1"/>
    <property type="molecule type" value="Genomic_DNA"/>
</dbReference>
<reference evidence="2" key="1">
    <citation type="submission" date="2016-10" db="EMBL/GenBank/DDBJ databases">
        <authorList>
            <person name="Varghese N."/>
            <person name="Submissions S."/>
        </authorList>
    </citation>
    <scope>NUCLEOTIDE SEQUENCE [LARGE SCALE GENOMIC DNA]</scope>
    <source>
        <strain evidence="2">DSM 241</strain>
    </source>
</reference>
<proteinExistence type="predicted"/>
<dbReference type="STRING" id="1396821.SAMN05444515_10795"/>
<accession>A0A1H7LCR1</accession>